<reference evidence="1 2" key="1">
    <citation type="submission" date="2019-10" db="EMBL/GenBank/DDBJ databases">
        <title>Description of Paenibacillus choica sp. nov.</title>
        <authorList>
            <person name="Carlier A."/>
            <person name="Qi S."/>
        </authorList>
    </citation>
    <scope>NUCLEOTIDE SEQUENCE [LARGE SCALE GENOMIC DNA]</scope>
    <source>
        <strain evidence="1 2">LMG 31460</strain>
    </source>
</reference>
<gene>
    <name evidence="1" type="ORF">GC102_14995</name>
</gene>
<evidence type="ECO:0000313" key="2">
    <source>
        <dbReference type="Proteomes" id="UP000658690"/>
    </source>
</evidence>
<name>A0ABX1Z1K9_9BACL</name>
<proteinExistence type="predicted"/>
<organism evidence="1 2">
    <name type="scientific">Paenibacillus germinis</name>
    <dbReference type="NCBI Taxonomy" id="2654979"/>
    <lineage>
        <taxon>Bacteria</taxon>
        <taxon>Bacillati</taxon>
        <taxon>Bacillota</taxon>
        <taxon>Bacilli</taxon>
        <taxon>Bacillales</taxon>
        <taxon>Paenibacillaceae</taxon>
        <taxon>Paenibacillus</taxon>
    </lineage>
</organism>
<dbReference type="RefSeq" id="WP_171690282.1">
    <property type="nucleotide sequence ID" value="NZ_WHOC01000075.1"/>
</dbReference>
<dbReference type="Proteomes" id="UP000658690">
    <property type="component" value="Unassembled WGS sequence"/>
</dbReference>
<protein>
    <submittedName>
        <fullName evidence="1">Uncharacterized protein</fullName>
    </submittedName>
</protein>
<dbReference type="EMBL" id="WHOC01000075">
    <property type="protein sequence ID" value="NOU87078.1"/>
    <property type="molecule type" value="Genomic_DNA"/>
</dbReference>
<sequence>MSLSNFEKFIETGKFSRLKRITEETKLIKDRLRDKLIREEIKRVEWRDCGIVGKFRSMNRYDYRHLELNEYLYNLGILPMLSSVKETCLTEQEKKSLCKASKFDREDSVCFNPSKLSNSGFNVAQDFDLTINKLSTIEKVLLWKEKMLFREKLEKEWKLLLNSLSGLLKQKENSKIQLTFGTVTLKSKNLYYPIDVLELFGKDVLIQSTRVRLEKLEEFAAQGFLNISEIKSFRKIIKVEQQFVLMELDKEERCKDWFSQRLNKLSELSRHRN</sequence>
<evidence type="ECO:0000313" key="1">
    <source>
        <dbReference type="EMBL" id="NOU87078.1"/>
    </source>
</evidence>
<keyword evidence="2" id="KW-1185">Reference proteome</keyword>
<accession>A0ABX1Z1K9</accession>
<comment type="caution">
    <text evidence="1">The sequence shown here is derived from an EMBL/GenBank/DDBJ whole genome shotgun (WGS) entry which is preliminary data.</text>
</comment>